<sequence length="78" mass="8665">MDGNQVSKSEFKAKALEFFRQVEASGESVIVTDHGKPAIEVRTYRGIERNPLDVLRGSVVRYDNPTDPVGEDEWGAAQ</sequence>
<protein>
    <submittedName>
        <fullName evidence="2">Antitoxin component of toxin-antitoxin stability system, DNA-binding transcriptional repressor</fullName>
    </submittedName>
</protein>
<organism evidence="2 3">
    <name type="scientific">Paraburkholderia phenazinium</name>
    <dbReference type="NCBI Taxonomy" id="60549"/>
    <lineage>
        <taxon>Bacteria</taxon>
        <taxon>Pseudomonadati</taxon>
        <taxon>Pseudomonadota</taxon>
        <taxon>Betaproteobacteria</taxon>
        <taxon>Burkholderiales</taxon>
        <taxon>Burkholderiaceae</taxon>
        <taxon>Paraburkholderia</taxon>
    </lineage>
</organism>
<dbReference type="AlphaFoldDB" id="A0A1G8BN86"/>
<evidence type="ECO:0000313" key="3">
    <source>
        <dbReference type="Proteomes" id="UP000199706"/>
    </source>
</evidence>
<dbReference type="Gene3D" id="3.40.1620.10">
    <property type="entry name" value="YefM-like domain"/>
    <property type="match status" value="1"/>
</dbReference>
<proteinExistence type="inferred from homology"/>
<dbReference type="GO" id="GO:0003677">
    <property type="term" value="F:DNA binding"/>
    <property type="evidence" value="ECO:0007669"/>
    <property type="project" value="UniProtKB-KW"/>
</dbReference>
<keyword evidence="2" id="KW-0238">DNA-binding</keyword>
<dbReference type="EMBL" id="FNCJ01000009">
    <property type="protein sequence ID" value="SDH34689.1"/>
    <property type="molecule type" value="Genomic_DNA"/>
</dbReference>
<dbReference type="RefSeq" id="WP_090686404.1">
    <property type="nucleotide sequence ID" value="NZ_CADERL010000004.1"/>
</dbReference>
<dbReference type="InterPro" id="IPR036165">
    <property type="entry name" value="YefM-like_sf"/>
</dbReference>
<dbReference type="OrthoDB" id="8968505at2"/>
<name>A0A1G8BN86_9BURK</name>
<reference evidence="2 3" key="1">
    <citation type="submission" date="2016-10" db="EMBL/GenBank/DDBJ databases">
        <authorList>
            <person name="de Groot N.N."/>
        </authorList>
    </citation>
    <scope>NUCLEOTIDE SEQUENCE [LARGE SCALE GENOMIC DNA]</scope>
    <source>
        <strain evidence="2 3">LMG 2247</strain>
    </source>
</reference>
<dbReference type="SUPFAM" id="SSF143120">
    <property type="entry name" value="YefM-like"/>
    <property type="match status" value="1"/>
</dbReference>
<comment type="similarity">
    <text evidence="1">Belongs to the phD/YefM antitoxin family.</text>
</comment>
<accession>A0A1G8BN86</accession>
<dbReference type="Proteomes" id="UP000199706">
    <property type="component" value="Unassembled WGS sequence"/>
</dbReference>
<evidence type="ECO:0000256" key="1">
    <source>
        <dbReference type="ARBA" id="ARBA00009981"/>
    </source>
</evidence>
<evidence type="ECO:0000313" key="2">
    <source>
        <dbReference type="EMBL" id="SDH34689.1"/>
    </source>
</evidence>
<gene>
    <name evidence="2" type="ORF">SAMN05216466_109105</name>
</gene>